<dbReference type="RefSeq" id="WP_106380908.1">
    <property type="nucleotide sequence ID" value="NZ_NIGF01000018.1"/>
</dbReference>
<dbReference type="Pfam" id="PF00356">
    <property type="entry name" value="LacI"/>
    <property type="match status" value="1"/>
</dbReference>
<dbReference type="SMART" id="SM00354">
    <property type="entry name" value="HTH_LACI"/>
    <property type="match status" value="1"/>
</dbReference>
<gene>
    <name evidence="6" type="ORF">B1R32_11811</name>
</gene>
<evidence type="ECO:0000256" key="4">
    <source>
        <dbReference type="SAM" id="MobiDB-lite"/>
    </source>
</evidence>
<dbReference type="Proteomes" id="UP000237684">
    <property type="component" value="Unassembled WGS sequence"/>
</dbReference>
<reference evidence="6 7" key="1">
    <citation type="journal article" date="2018" name="Syst. Appl. Microbiol.">
        <title>Abditibacterium utsteinense sp. nov., the first cultivated member of candidate phylum FBP, isolated from ice-free Antarctic soil samples.</title>
        <authorList>
            <person name="Tahon G."/>
            <person name="Tytgat B."/>
            <person name="Lebbe L."/>
            <person name="Carlier A."/>
            <person name="Willems A."/>
        </authorList>
    </citation>
    <scope>NUCLEOTIDE SEQUENCE [LARGE SCALE GENOMIC DNA]</scope>
    <source>
        <strain evidence="6 7">LMG 29911</strain>
    </source>
</reference>
<dbReference type="InterPro" id="IPR046335">
    <property type="entry name" value="LacI/GalR-like_sensor"/>
</dbReference>
<dbReference type="Gene3D" id="3.40.50.2300">
    <property type="match status" value="2"/>
</dbReference>
<dbReference type="InterPro" id="IPR000843">
    <property type="entry name" value="HTH_LacI"/>
</dbReference>
<dbReference type="SUPFAM" id="SSF47413">
    <property type="entry name" value="lambda repressor-like DNA-binding domains"/>
    <property type="match status" value="1"/>
</dbReference>
<dbReference type="InterPro" id="IPR028082">
    <property type="entry name" value="Peripla_BP_I"/>
</dbReference>
<feature type="compositionally biased region" description="Basic and acidic residues" evidence="4">
    <location>
        <begin position="1"/>
        <end position="13"/>
    </location>
</feature>
<dbReference type="InParanoid" id="A0A2S8SQ51"/>
<dbReference type="CDD" id="cd06267">
    <property type="entry name" value="PBP1_LacI_sugar_binding-like"/>
    <property type="match status" value="1"/>
</dbReference>
<feature type="domain" description="HTH lacI-type" evidence="5">
    <location>
        <begin position="19"/>
        <end position="73"/>
    </location>
</feature>
<evidence type="ECO:0000259" key="5">
    <source>
        <dbReference type="PROSITE" id="PS50932"/>
    </source>
</evidence>
<dbReference type="PROSITE" id="PS50932">
    <property type="entry name" value="HTH_LACI_2"/>
    <property type="match status" value="1"/>
</dbReference>
<proteinExistence type="predicted"/>
<dbReference type="EMBL" id="NIGF01000018">
    <property type="protein sequence ID" value="PQV62914.1"/>
    <property type="molecule type" value="Genomic_DNA"/>
</dbReference>
<evidence type="ECO:0000313" key="6">
    <source>
        <dbReference type="EMBL" id="PQV62914.1"/>
    </source>
</evidence>
<keyword evidence="1" id="KW-0805">Transcription regulation</keyword>
<dbReference type="GO" id="GO:0000976">
    <property type="term" value="F:transcription cis-regulatory region binding"/>
    <property type="evidence" value="ECO:0007669"/>
    <property type="project" value="TreeGrafter"/>
</dbReference>
<dbReference type="AlphaFoldDB" id="A0A2S8SQ51"/>
<comment type="caution">
    <text evidence="6">The sequence shown here is derived from an EMBL/GenBank/DDBJ whole genome shotgun (WGS) entry which is preliminary data.</text>
</comment>
<keyword evidence="3" id="KW-0804">Transcription</keyword>
<evidence type="ECO:0000256" key="2">
    <source>
        <dbReference type="ARBA" id="ARBA00023125"/>
    </source>
</evidence>
<dbReference type="Gene3D" id="1.10.260.40">
    <property type="entry name" value="lambda repressor-like DNA-binding domains"/>
    <property type="match status" value="1"/>
</dbReference>
<dbReference type="PANTHER" id="PTHR30146">
    <property type="entry name" value="LACI-RELATED TRANSCRIPTIONAL REPRESSOR"/>
    <property type="match status" value="1"/>
</dbReference>
<organism evidence="6 7">
    <name type="scientific">Abditibacterium utsteinense</name>
    <dbReference type="NCBI Taxonomy" id="1960156"/>
    <lineage>
        <taxon>Bacteria</taxon>
        <taxon>Pseudomonadati</taxon>
        <taxon>Abditibacteriota</taxon>
        <taxon>Abditibacteriia</taxon>
        <taxon>Abditibacteriales</taxon>
        <taxon>Abditibacteriaceae</taxon>
        <taxon>Abditibacterium</taxon>
    </lineage>
</organism>
<protein>
    <submittedName>
        <fullName evidence="6">Transcriptional regulator, LacI family</fullName>
    </submittedName>
</protein>
<dbReference type="Pfam" id="PF13377">
    <property type="entry name" value="Peripla_BP_3"/>
    <property type="match status" value="1"/>
</dbReference>
<dbReference type="SUPFAM" id="SSF53822">
    <property type="entry name" value="Periplasmic binding protein-like I"/>
    <property type="match status" value="1"/>
</dbReference>
<dbReference type="OrthoDB" id="9798934at2"/>
<accession>A0A2S8SQ51</accession>
<evidence type="ECO:0000256" key="1">
    <source>
        <dbReference type="ARBA" id="ARBA00023015"/>
    </source>
</evidence>
<evidence type="ECO:0000256" key="3">
    <source>
        <dbReference type="ARBA" id="ARBA00023163"/>
    </source>
</evidence>
<dbReference type="CDD" id="cd01392">
    <property type="entry name" value="HTH_LacI"/>
    <property type="match status" value="1"/>
</dbReference>
<dbReference type="InterPro" id="IPR010982">
    <property type="entry name" value="Lambda_DNA-bd_dom_sf"/>
</dbReference>
<keyword evidence="7" id="KW-1185">Reference proteome</keyword>
<dbReference type="GO" id="GO:0003700">
    <property type="term" value="F:DNA-binding transcription factor activity"/>
    <property type="evidence" value="ECO:0007669"/>
    <property type="project" value="TreeGrafter"/>
</dbReference>
<evidence type="ECO:0000313" key="7">
    <source>
        <dbReference type="Proteomes" id="UP000237684"/>
    </source>
</evidence>
<sequence length="352" mass="38607">MNEVKPSKPDAGRRKSKSVTLHDVAQRAGVHVMTVSNALKGTGRMTATTRATICRIAAELNYKPNRAARALVTGRTGAVAVVTGPVSEHFYAHVVHLLELELAASQTQMIFMCSRYPERDLEFLIQSSMVDGLIAIDAFSELRALSSTQGAILPCVYAGVLHPELAPSLSVDCIAVDLSDAAQDAVQALLDLGCERVAYLVSNEGMAHSEDVRARTYRAAMEQVGRRLEIINVDIGIDTSRRDLTRARLVEHIQTHGAPDGLLCQNDEMAISAYRALRDIGLRVPDDVRLIGCDGLDDMDYFDPPLATIMQPVEKMCALAWEFLQIRLKQPEVPLQRAVLRAQLRQRASLAP</sequence>
<keyword evidence="2" id="KW-0238">DNA-binding</keyword>
<dbReference type="PANTHER" id="PTHR30146:SF109">
    <property type="entry name" value="HTH-TYPE TRANSCRIPTIONAL REGULATOR GALS"/>
    <property type="match status" value="1"/>
</dbReference>
<name>A0A2S8SQ51_9BACT</name>
<feature type="region of interest" description="Disordered" evidence="4">
    <location>
        <begin position="1"/>
        <end position="20"/>
    </location>
</feature>